<evidence type="ECO:0000313" key="1">
    <source>
        <dbReference type="EMBL" id="SNS40898.1"/>
    </source>
</evidence>
<proteinExistence type="predicted"/>
<evidence type="ECO:0000313" key="2">
    <source>
        <dbReference type="Proteomes" id="UP000198480"/>
    </source>
</evidence>
<organism evidence="1 2">
    <name type="scientific">Belliella buryatensis</name>
    <dbReference type="NCBI Taxonomy" id="1500549"/>
    <lineage>
        <taxon>Bacteria</taxon>
        <taxon>Pseudomonadati</taxon>
        <taxon>Bacteroidota</taxon>
        <taxon>Cytophagia</taxon>
        <taxon>Cytophagales</taxon>
        <taxon>Cyclobacteriaceae</taxon>
        <taxon>Belliella</taxon>
    </lineage>
</organism>
<protein>
    <submittedName>
        <fullName evidence="1">Uncharacterized protein</fullName>
    </submittedName>
</protein>
<reference evidence="2" key="1">
    <citation type="submission" date="2017-06" db="EMBL/GenBank/DDBJ databases">
        <authorList>
            <person name="Varghese N."/>
            <person name="Submissions S."/>
        </authorList>
    </citation>
    <scope>NUCLEOTIDE SEQUENCE [LARGE SCALE GENOMIC DNA]</scope>
    <source>
        <strain evidence="2">5C</strain>
    </source>
</reference>
<dbReference type="AlphaFoldDB" id="A0A239E9E0"/>
<name>A0A239E9E0_9BACT</name>
<accession>A0A239E9E0</accession>
<dbReference type="Proteomes" id="UP000198480">
    <property type="component" value="Unassembled WGS sequence"/>
</dbReference>
<dbReference type="EMBL" id="FZOK01000009">
    <property type="protein sequence ID" value="SNS40898.1"/>
    <property type="molecule type" value="Genomic_DNA"/>
</dbReference>
<keyword evidence="2" id="KW-1185">Reference proteome</keyword>
<sequence>MHTGLTADNHKIKITERDSNGDFALILLPSFFDSNQIK</sequence>
<gene>
    <name evidence="1" type="ORF">SAMN06295967_10925</name>
</gene>